<dbReference type="EMBL" id="LAZR01005601">
    <property type="protein sequence ID" value="KKM98577.1"/>
    <property type="molecule type" value="Genomic_DNA"/>
</dbReference>
<reference evidence="2" key="1">
    <citation type="journal article" date="2015" name="Nature">
        <title>Complex archaea that bridge the gap between prokaryotes and eukaryotes.</title>
        <authorList>
            <person name="Spang A."/>
            <person name="Saw J.H."/>
            <person name="Jorgensen S.L."/>
            <person name="Zaremba-Niedzwiedzka K."/>
            <person name="Martijn J."/>
            <person name="Lind A.E."/>
            <person name="van Eijk R."/>
            <person name="Schleper C."/>
            <person name="Guy L."/>
            <person name="Ettema T.J."/>
        </authorList>
    </citation>
    <scope>NUCLEOTIDE SEQUENCE</scope>
</reference>
<organism evidence="2">
    <name type="scientific">marine sediment metagenome</name>
    <dbReference type="NCBI Taxonomy" id="412755"/>
    <lineage>
        <taxon>unclassified sequences</taxon>
        <taxon>metagenomes</taxon>
        <taxon>ecological metagenomes</taxon>
    </lineage>
</organism>
<dbReference type="AlphaFoldDB" id="A0A0F9PZE9"/>
<feature type="region of interest" description="Disordered" evidence="1">
    <location>
        <begin position="39"/>
        <end position="83"/>
    </location>
</feature>
<feature type="compositionally biased region" description="Pro residues" evidence="1">
    <location>
        <begin position="54"/>
        <end position="78"/>
    </location>
</feature>
<name>A0A0F9PZE9_9ZZZZ</name>
<proteinExistence type="predicted"/>
<gene>
    <name evidence="2" type="ORF">LCGC14_1156400</name>
</gene>
<protein>
    <submittedName>
        <fullName evidence="2">Uncharacterized protein</fullName>
    </submittedName>
</protein>
<accession>A0A0F9PZE9</accession>
<evidence type="ECO:0000256" key="1">
    <source>
        <dbReference type="SAM" id="MobiDB-lite"/>
    </source>
</evidence>
<comment type="caution">
    <text evidence="2">The sequence shown here is derived from an EMBL/GenBank/DDBJ whole genome shotgun (WGS) entry which is preliminary data.</text>
</comment>
<sequence length="108" mass="11592">MTPREKLLDRIQKLDAQLAKFTAAMEVFDELGVLEATPIAAAPAKEEERNPATHRPPPQRPAPAQPPTEPPPQTPIPPGGCVGRWDGAHPSCLECQDAARCRAATPQA</sequence>
<evidence type="ECO:0000313" key="2">
    <source>
        <dbReference type="EMBL" id="KKM98577.1"/>
    </source>
</evidence>